<feature type="transmembrane region" description="Helical" evidence="2">
    <location>
        <begin position="416"/>
        <end position="438"/>
    </location>
</feature>
<dbReference type="GO" id="GO:0015293">
    <property type="term" value="F:symporter activity"/>
    <property type="evidence" value="ECO:0007669"/>
    <property type="project" value="InterPro"/>
</dbReference>
<dbReference type="GO" id="GO:0006814">
    <property type="term" value="P:sodium ion transport"/>
    <property type="evidence" value="ECO:0007669"/>
    <property type="project" value="InterPro"/>
</dbReference>
<evidence type="ECO:0000256" key="2">
    <source>
        <dbReference type="SAM" id="Phobius"/>
    </source>
</evidence>
<keyword evidence="2" id="KW-0472">Membrane</keyword>
<dbReference type="PANTHER" id="PTHR11328">
    <property type="entry name" value="MAJOR FACILITATOR SUPERFAMILY DOMAIN-CONTAINING PROTEIN"/>
    <property type="match status" value="1"/>
</dbReference>
<evidence type="ECO:0000313" key="3">
    <source>
        <dbReference type="EMBL" id="HAT3584933.1"/>
    </source>
</evidence>
<proteinExistence type="inferred from homology"/>
<feature type="transmembrane region" description="Helical" evidence="2">
    <location>
        <begin position="51"/>
        <end position="70"/>
    </location>
</feature>
<dbReference type="PANTHER" id="PTHR11328:SF24">
    <property type="entry name" value="MAJOR FACILITATOR SUPERFAMILY (MFS) PROFILE DOMAIN-CONTAINING PROTEIN"/>
    <property type="match status" value="1"/>
</dbReference>
<dbReference type="GO" id="GO:0005886">
    <property type="term" value="C:plasma membrane"/>
    <property type="evidence" value="ECO:0007669"/>
    <property type="project" value="TreeGrafter"/>
</dbReference>
<feature type="transmembrane region" description="Helical" evidence="2">
    <location>
        <begin position="270"/>
        <end position="293"/>
    </location>
</feature>
<name>A0A9P3WH44_KLUIN</name>
<feature type="transmembrane region" description="Helical" evidence="2">
    <location>
        <begin position="161"/>
        <end position="179"/>
    </location>
</feature>
<dbReference type="FunFam" id="1.20.1250.20:FF:000045">
    <property type="entry name" value="Glycoside-pentoside-hexuronide family transporter"/>
    <property type="match status" value="1"/>
</dbReference>
<evidence type="ECO:0000256" key="1">
    <source>
        <dbReference type="ARBA" id="ARBA00009617"/>
    </source>
</evidence>
<dbReference type="Proteomes" id="UP000867740">
    <property type="component" value="Unassembled WGS sequence"/>
</dbReference>
<accession>A0A9P3WH44</accession>
<gene>
    <name evidence="3" type="ORF">I8531_005342</name>
</gene>
<comment type="caution">
    <text evidence="3">The sequence shown here is derived from an EMBL/GenBank/DDBJ whole genome shotgun (WGS) entry which is preliminary data.</text>
</comment>
<dbReference type="GO" id="GO:0008643">
    <property type="term" value="P:carbohydrate transport"/>
    <property type="evidence" value="ECO:0007669"/>
    <property type="project" value="InterPro"/>
</dbReference>
<keyword evidence="2" id="KW-0812">Transmembrane</keyword>
<dbReference type="InterPro" id="IPR039672">
    <property type="entry name" value="MFS_2"/>
</dbReference>
<dbReference type="InterPro" id="IPR036259">
    <property type="entry name" value="MFS_trans_sf"/>
</dbReference>
<feature type="transmembrane region" description="Helical" evidence="2">
    <location>
        <begin position="374"/>
        <end position="396"/>
    </location>
</feature>
<feature type="transmembrane region" description="Helical" evidence="2">
    <location>
        <begin position="119"/>
        <end position="149"/>
    </location>
</feature>
<dbReference type="RefSeq" id="WP_047370574.1">
    <property type="nucleotide sequence ID" value="NZ_CABMNU010000005.1"/>
</dbReference>
<dbReference type="InterPro" id="IPR001927">
    <property type="entry name" value="Na/Gal_symport"/>
</dbReference>
<dbReference type="NCBIfam" id="TIGR00792">
    <property type="entry name" value="gph"/>
    <property type="match status" value="1"/>
</dbReference>
<dbReference type="AlphaFoldDB" id="A0A9P3WH44"/>
<dbReference type="EMBL" id="DACSUM010000081">
    <property type="protein sequence ID" value="HAT3584933.1"/>
    <property type="molecule type" value="Genomic_DNA"/>
</dbReference>
<feature type="transmembrane region" description="Helical" evidence="2">
    <location>
        <begin position="305"/>
        <end position="323"/>
    </location>
</feature>
<comment type="similarity">
    <text evidence="1">Belongs to the sodium:galactoside symporter (TC 2.A.2) family.</text>
</comment>
<dbReference type="Gene3D" id="1.20.1250.20">
    <property type="entry name" value="MFS general substrate transporter like domains"/>
    <property type="match status" value="1"/>
</dbReference>
<protein>
    <submittedName>
        <fullName evidence="3">MFS transporter</fullName>
    </submittedName>
</protein>
<organism evidence="3 4">
    <name type="scientific">Kluyvera intermedia</name>
    <name type="common">Enterobacter intermedius</name>
    <dbReference type="NCBI Taxonomy" id="61648"/>
    <lineage>
        <taxon>Bacteria</taxon>
        <taxon>Pseudomonadati</taxon>
        <taxon>Pseudomonadota</taxon>
        <taxon>Gammaproteobacteria</taxon>
        <taxon>Enterobacterales</taxon>
        <taxon>Enterobacteriaceae</taxon>
        <taxon>Kluyvera</taxon>
    </lineage>
</organism>
<sequence length="473" mass="52728">MSGSAIRKQSAYEKLSLREKVGYGMGDAGSCMIWSVLALYLTWFYTDVYGLAPGIVGTLFLVIRIFDAFSDPVMGAICDRTKSRWGKFRPWLLWMALPFGLGAVAMFTTPDIGMNGKIIYAWVTYLIMSLIYTAINIPYCSVAGVITLNQKERMGCLSWRFFLNGLATLIISSTILPLTDWLGNGNRASGFQMTMIIMGAAATLMFLFCFSSIKERVVAVKENDSLKRDLKDIVKNDQWLLMITITFLNVFPAFIRGAVTIYYATYVMQASVGFITFFMALGVACNMLGSVIAKPLTDRFDKVKLFRIINVVLGILSFALWFVNPASLTPLLTLFIIINILHLIQSGPILWAMMSDVDDYGDWKFGKRLTGISFAGNLFMLKMGLAVAGTIVAWVLSWTGYIANKPEQNPDTIEGIIIMFSLMPMVSYFISAFIARYFKLNNSFLERIKVDLAKRGLENSSAVLQNPHGSPVS</sequence>
<evidence type="ECO:0000313" key="4">
    <source>
        <dbReference type="Proteomes" id="UP000867740"/>
    </source>
</evidence>
<feature type="transmembrane region" description="Helical" evidence="2">
    <location>
        <begin position="329"/>
        <end position="353"/>
    </location>
</feature>
<dbReference type="CDD" id="cd17332">
    <property type="entry name" value="MFS_MelB_like"/>
    <property type="match status" value="1"/>
</dbReference>
<reference evidence="3" key="1">
    <citation type="journal article" date="2018" name="Genome Biol.">
        <title>SKESA: strategic k-mer extension for scrupulous assemblies.</title>
        <authorList>
            <person name="Souvorov A."/>
            <person name="Agarwala R."/>
            <person name="Lipman D.J."/>
        </authorList>
    </citation>
    <scope>NUCLEOTIDE SEQUENCE</scope>
    <source>
        <strain evidence="3">CAVp300</strain>
    </source>
</reference>
<feature type="transmembrane region" description="Helical" evidence="2">
    <location>
        <begin position="191"/>
        <end position="213"/>
    </location>
</feature>
<dbReference type="SUPFAM" id="SSF103473">
    <property type="entry name" value="MFS general substrate transporter"/>
    <property type="match status" value="1"/>
</dbReference>
<keyword evidence="2" id="KW-1133">Transmembrane helix</keyword>
<feature type="transmembrane region" description="Helical" evidence="2">
    <location>
        <begin position="91"/>
        <end position="107"/>
    </location>
</feature>
<reference evidence="3" key="2">
    <citation type="submission" date="2020-10" db="EMBL/GenBank/DDBJ databases">
        <authorList>
            <consortium name="NCBI Pathogen Detection Project"/>
        </authorList>
    </citation>
    <scope>NUCLEOTIDE SEQUENCE</scope>
    <source>
        <strain evidence="3">CAVp300</strain>
    </source>
</reference>
<feature type="transmembrane region" description="Helical" evidence="2">
    <location>
        <begin position="21"/>
        <end position="45"/>
    </location>
</feature>
<feature type="transmembrane region" description="Helical" evidence="2">
    <location>
        <begin position="239"/>
        <end position="264"/>
    </location>
</feature>
<dbReference type="Pfam" id="PF13347">
    <property type="entry name" value="MFS_2"/>
    <property type="match status" value="1"/>
</dbReference>